<evidence type="ECO:0000313" key="4">
    <source>
        <dbReference type="Proteomes" id="UP000821837"/>
    </source>
</evidence>
<name>A0A9D4PE40_RHISA</name>
<evidence type="ECO:0000256" key="2">
    <source>
        <dbReference type="SAM" id="SignalP"/>
    </source>
</evidence>
<reference evidence="3" key="2">
    <citation type="submission" date="2021-09" db="EMBL/GenBank/DDBJ databases">
        <authorList>
            <person name="Jia N."/>
            <person name="Wang J."/>
            <person name="Shi W."/>
            <person name="Du L."/>
            <person name="Sun Y."/>
            <person name="Zhan W."/>
            <person name="Jiang J."/>
            <person name="Wang Q."/>
            <person name="Zhang B."/>
            <person name="Ji P."/>
            <person name="Sakyi L.B."/>
            <person name="Cui X."/>
            <person name="Yuan T."/>
            <person name="Jiang B."/>
            <person name="Yang W."/>
            <person name="Lam T.T.-Y."/>
            <person name="Chang Q."/>
            <person name="Ding S."/>
            <person name="Wang X."/>
            <person name="Zhu J."/>
            <person name="Ruan X."/>
            <person name="Zhao L."/>
            <person name="Wei J."/>
            <person name="Que T."/>
            <person name="Du C."/>
            <person name="Cheng J."/>
            <person name="Dai P."/>
            <person name="Han X."/>
            <person name="Huang E."/>
            <person name="Gao Y."/>
            <person name="Liu J."/>
            <person name="Shao H."/>
            <person name="Ye R."/>
            <person name="Li L."/>
            <person name="Wei W."/>
            <person name="Wang X."/>
            <person name="Wang C."/>
            <person name="Huo Q."/>
            <person name="Li W."/>
            <person name="Guo W."/>
            <person name="Chen H."/>
            <person name="Chen S."/>
            <person name="Zhou L."/>
            <person name="Zhou L."/>
            <person name="Ni X."/>
            <person name="Tian J."/>
            <person name="Zhou Y."/>
            <person name="Sheng Y."/>
            <person name="Liu T."/>
            <person name="Pan Y."/>
            <person name="Xia L."/>
            <person name="Li J."/>
            <person name="Zhao F."/>
            <person name="Cao W."/>
        </authorList>
    </citation>
    <scope>NUCLEOTIDE SEQUENCE</scope>
    <source>
        <strain evidence="3">Rsan-2018</strain>
        <tissue evidence="3">Larvae</tissue>
    </source>
</reference>
<dbReference type="AlphaFoldDB" id="A0A9D4PE40"/>
<feature type="chain" id="PRO_5039623734" description="Ionotropic receptor" evidence="2">
    <location>
        <begin position="19"/>
        <end position="171"/>
    </location>
</feature>
<gene>
    <name evidence="3" type="ORF">HPB52_000297</name>
</gene>
<accession>A0A9D4PE40</accession>
<keyword evidence="2" id="KW-0732">Signal</keyword>
<comment type="caution">
    <text evidence="3">The sequence shown here is derived from an EMBL/GenBank/DDBJ whole genome shotgun (WGS) entry which is preliminary data.</text>
</comment>
<evidence type="ECO:0000256" key="1">
    <source>
        <dbReference type="SAM" id="Phobius"/>
    </source>
</evidence>
<dbReference type="VEuPathDB" id="VectorBase:RSAN_054244"/>
<evidence type="ECO:0008006" key="5">
    <source>
        <dbReference type="Google" id="ProtNLM"/>
    </source>
</evidence>
<proteinExistence type="predicted"/>
<protein>
    <recommendedName>
        <fullName evidence="5">Ionotropic receptor</fullName>
    </recommendedName>
</protein>
<keyword evidence="1" id="KW-0812">Transmembrane</keyword>
<evidence type="ECO:0000313" key="3">
    <source>
        <dbReference type="EMBL" id="KAH7938762.1"/>
    </source>
</evidence>
<keyword evidence="1" id="KW-1133">Transmembrane helix</keyword>
<keyword evidence="4" id="KW-1185">Reference proteome</keyword>
<dbReference type="EMBL" id="JABSTV010001254">
    <property type="protein sequence ID" value="KAH7938762.1"/>
    <property type="molecule type" value="Genomic_DNA"/>
</dbReference>
<dbReference type="Proteomes" id="UP000821837">
    <property type="component" value="Chromosome 8"/>
</dbReference>
<keyword evidence="1" id="KW-0472">Membrane</keyword>
<feature type="signal peptide" evidence="2">
    <location>
        <begin position="1"/>
        <end position="18"/>
    </location>
</feature>
<reference evidence="3" key="1">
    <citation type="journal article" date="2020" name="Cell">
        <title>Large-Scale Comparative Analyses of Tick Genomes Elucidate Their Genetic Diversity and Vector Capacities.</title>
        <authorList>
            <consortium name="Tick Genome and Microbiome Consortium (TIGMIC)"/>
            <person name="Jia N."/>
            <person name="Wang J."/>
            <person name="Shi W."/>
            <person name="Du L."/>
            <person name="Sun Y."/>
            <person name="Zhan W."/>
            <person name="Jiang J.F."/>
            <person name="Wang Q."/>
            <person name="Zhang B."/>
            <person name="Ji P."/>
            <person name="Bell-Sakyi L."/>
            <person name="Cui X.M."/>
            <person name="Yuan T.T."/>
            <person name="Jiang B.G."/>
            <person name="Yang W.F."/>
            <person name="Lam T.T."/>
            <person name="Chang Q.C."/>
            <person name="Ding S.J."/>
            <person name="Wang X.J."/>
            <person name="Zhu J.G."/>
            <person name="Ruan X.D."/>
            <person name="Zhao L."/>
            <person name="Wei J.T."/>
            <person name="Ye R.Z."/>
            <person name="Que T.C."/>
            <person name="Du C.H."/>
            <person name="Zhou Y.H."/>
            <person name="Cheng J.X."/>
            <person name="Dai P.F."/>
            <person name="Guo W.B."/>
            <person name="Han X.H."/>
            <person name="Huang E.J."/>
            <person name="Li L.F."/>
            <person name="Wei W."/>
            <person name="Gao Y.C."/>
            <person name="Liu J.Z."/>
            <person name="Shao H.Z."/>
            <person name="Wang X."/>
            <person name="Wang C.C."/>
            <person name="Yang T.C."/>
            <person name="Huo Q.B."/>
            <person name="Li W."/>
            <person name="Chen H.Y."/>
            <person name="Chen S.E."/>
            <person name="Zhou L.G."/>
            <person name="Ni X.B."/>
            <person name="Tian J.H."/>
            <person name="Sheng Y."/>
            <person name="Liu T."/>
            <person name="Pan Y.S."/>
            <person name="Xia L.Y."/>
            <person name="Li J."/>
            <person name="Zhao F."/>
            <person name="Cao W.C."/>
        </authorList>
    </citation>
    <scope>NUCLEOTIDE SEQUENCE</scope>
    <source>
        <strain evidence="3">Rsan-2018</strain>
    </source>
</reference>
<organism evidence="3 4">
    <name type="scientific">Rhipicephalus sanguineus</name>
    <name type="common">Brown dog tick</name>
    <name type="synonym">Ixodes sanguineus</name>
    <dbReference type="NCBI Taxonomy" id="34632"/>
    <lineage>
        <taxon>Eukaryota</taxon>
        <taxon>Metazoa</taxon>
        <taxon>Ecdysozoa</taxon>
        <taxon>Arthropoda</taxon>
        <taxon>Chelicerata</taxon>
        <taxon>Arachnida</taxon>
        <taxon>Acari</taxon>
        <taxon>Parasitiformes</taxon>
        <taxon>Ixodida</taxon>
        <taxon>Ixodoidea</taxon>
        <taxon>Ixodidae</taxon>
        <taxon>Rhipicephalinae</taxon>
        <taxon>Rhipicephalus</taxon>
        <taxon>Rhipicephalus</taxon>
    </lineage>
</organism>
<feature type="transmembrane region" description="Helical" evidence="1">
    <location>
        <begin position="56"/>
        <end position="73"/>
    </location>
</feature>
<sequence length="171" mass="19820">MLFACMLVLGLLSTWALGATRLKWAMRMYTVFWVFAESLFLKSTSTRHLNNTASRILFASWMIGTFIIGQYLTGQLSGLDSYRALHDRIRRMRSEVPITDIYSLRTLRQVVAGDTIILMDATGNRVYVAPHCEALQPAYFHMSQQRLETADFRWYMNKRLDPKLVAAMDRR</sequence>